<evidence type="ECO:0000256" key="1">
    <source>
        <dbReference type="ARBA" id="ARBA00004167"/>
    </source>
</evidence>
<dbReference type="CDD" id="cd08829">
    <property type="entry name" value="SPFH_paraslipin"/>
    <property type="match status" value="1"/>
</dbReference>
<protein>
    <submittedName>
        <fullName evidence="5">Stomatin-like protein</fullName>
    </submittedName>
</protein>
<dbReference type="PRINTS" id="PR00721">
    <property type="entry name" value="STOMATIN"/>
</dbReference>
<dbReference type="InterPro" id="IPR001972">
    <property type="entry name" value="Stomatin_HflK_fam"/>
</dbReference>
<dbReference type="InterPro" id="IPR050710">
    <property type="entry name" value="Band7/mec-2_domain"/>
</dbReference>
<sequence>MQNGDIIRIFKKTIHNIPRNYMSVAYVLLVIVVVTLLMAVKVVPQQSAYIMERLGRFHGVLQPGISFIIPFFDRIAYKHSLKEKALDIPEQICITKDNVQVRMDGVIFIQVIDPQKASYGINDYNFAVSQLAQTTMRSEIGKLDLDRTFEERMTINRAVVQAIDEAAISWGVKVLRYEIKNITPPQSVLVAMEKQMQAERERRAVILQSDGEKQAAINLAEGQKQKVVLESEGLRARQINEAEGEAAALLSVAEATAQSIRLVAGAINTEGGMDAVQLKVAENLVEQFGKLAKTNNTLILPANFADMGSLIASAMSVVKSESNKK</sequence>
<comment type="caution">
    <text evidence="5">The sequence shown here is derived from an EMBL/GenBank/DDBJ whole genome shotgun (WGS) entry which is preliminary data.</text>
</comment>
<evidence type="ECO:0000313" key="6">
    <source>
        <dbReference type="Proteomes" id="UP001501508"/>
    </source>
</evidence>
<name>A0ABP8LM38_9BACT</name>
<dbReference type="InterPro" id="IPR001107">
    <property type="entry name" value="Band_7"/>
</dbReference>
<dbReference type="SUPFAM" id="SSF117892">
    <property type="entry name" value="Band 7/SPFH domain"/>
    <property type="match status" value="1"/>
</dbReference>
<evidence type="ECO:0000256" key="2">
    <source>
        <dbReference type="ARBA" id="ARBA00008164"/>
    </source>
</evidence>
<dbReference type="Proteomes" id="UP001501508">
    <property type="component" value="Unassembled WGS sequence"/>
</dbReference>
<dbReference type="PANTHER" id="PTHR43327">
    <property type="entry name" value="STOMATIN-LIKE PROTEIN 2, MITOCHONDRIAL"/>
    <property type="match status" value="1"/>
</dbReference>
<evidence type="ECO:0000259" key="4">
    <source>
        <dbReference type="SMART" id="SM00244"/>
    </source>
</evidence>
<organism evidence="5 6">
    <name type="scientific">Ravibacter arvi</name>
    <dbReference type="NCBI Taxonomy" id="2051041"/>
    <lineage>
        <taxon>Bacteria</taxon>
        <taxon>Pseudomonadati</taxon>
        <taxon>Bacteroidota</taxon>
        <taxon>Cytophagia</taxon>
        <taxon>Cytophagales</taxon>
        <taxon>Spirosomataceae</taxon>
        <taxon>Ravibacter</taxon>
    </lineage>
</organism>
<proteinExistence type="inferred from homology"/>
<comment type="similarity">
    <text evidence="2">Belongs to the band 7/mec-2 family.</text>
</comment>
<accession>A0ABP8LM38</accession>
<dbReference type="Gene3D" id="3.30.479.30">
    <property type="entry name" value="Band 7 domain"/>
    <property type="match status" value="1"/>
</dbReference>
<keyword evidence="3" id="KW-0812">Transmembrane</keyword>
<dbReference type="EMBL" id="BAABEY010000001">
    <property type="protein sequence ID" value="GAA4431369.1"/>
    <property type="molecule type" value="Genomic_DNA"/>
</dbReference>
<reference evidence="6" key="1">
    <citation type="journal article" date="2019" name="Int. J. Syst. Evol. Microbiol.">
        <title>The Global Catalogue of Microorganisms (GCM) 10K type strain sequencing project: providing services to taxonomists for standard genome sequencing and annotation.</title>
        <authorList>
            <consortium name="The Broad Institute Genomics Platform"/>
            <consortium name="The Broad Institute Genome Sequencing Center for Infectious Disease"/>
            <person name="Wu L."/>
            <person name="Ma J."/>
        </authorList>
    </citation>
    <scope>NUCLEOTIDE SEQUENCE [LARGE SCALE GENOMIC DNA]</scope>
    <source>
        <strain evidence="6">JCM 31920</strain>
    </source>
</reference>
<dbReference type="InterPro" id="IPR032435">
    <property type="entry name" value="STML2-like_C"/>
</dbReference>
<gene>
    <name evidence="5" type="ORF">GCM10023091_01950</name>
</gene>
<dbReference type="Pfam" id="PF16200">
    <property type="entry name" value="Band_7_C"/>
    <property type="match status" value="1"/>
</dbReference>
<dbReference type="SMART" id="SM00244">
    <property type="entry name" value="PHB"/>
    <property type="match status" value="1"/>
</dbReference>
<keyword evidence="3" id="KW-1133">Transmembrane helix</keyword>
<feature type="transmembrane region" description="Helical" evidence="3">
    <location>
        <begin position="21"/>
        <end position="40"/>
    </location>
</feature>
<keyword evidence="6" id="KW-1185">Reference proteome</keyword>
<evidence type="ECO:0000256" key="3">
    <source>
        <dbReference type="SAM" id="Phobius"/>
    </source>
</evidence>
<dbReference type="Pfam" id="PF01145">
    <property type="entry name" value="Band_7"/>
    <property type="match status" value="1"/>
</dbReference>
<feature type="domain" description="Band 7" evidence="4">
    <location>
        <begin position="38"/>
        <end position="196"/>
    </location>
</feature>
<evidence type="ECO:0000313" key="5">
    <source>
        <dbReference type="EMBL" id="GAA4431369.1"/>
    </source>
</evidence>
<comment type="subcellular location">
    <subcellularLocation>
        <location evidence="1">Membrane</location>
        <topology evidence="1">Single-pass membrane protein</topology>
    </subcellularLocation>
</comment>
<keyword evidence="3" id="KW-0472">Membrane</keyword>
<dbReference type="PANTHER" id="PTHR43327:SF10">
    <property type="entry name" value="STOMATIN-LIKE PROTEIN 2, MITOCHONDRIAL"/>
    <property type="match status" value="1"/>
</dbReference>
<dbReference type="InterPro" id="IPR036013">
    <property type="entry name" value="Band_7/SPFH_dom_sf"/>
</dbReference>